<feature type="domain" description="HAMP" evidence="12">
    <location>
        <begin position="259"/>
        <end position="311"/>
    </location>
</feature>
<evidence type="ECO:0000256" key="5">
    <source>
        <dbReference type="ARBA" id="ARBA00022553"/>
    </source>
</evidence>
<dbReference type="InterPro" id="IPR003660">
    <property type="entry name" value="HAMP_dom"/>
</dbReference>
<dbReference type="CDD" id="cd00082">
    <property type="entry name" value="HisKA"/>
    <property type="match status" value="1"/>
</dbReference>
<name>A0A1M7IYG2_9GAMM</name>
<dbReference type="InterPro" id="IPR004358">
    <property type="entry name" value="Sig_transdc_His_kin-like_C"/>
</dbReference>
<evidence type="ECO:0000256" key="6">
    <source>
        <dbReference type="ARBA" id="ARBA00022679"/>
    </source>
</evidence>
<protein>
    <recommendedName>
        <fullName evidence="3">histidine kinase</fullName>
        <ecNumber evidence="3">2.7.13.3</ecNumber>
    </recommendedName>
</protein>
<dbReference type="CDD" id="cd06225">
    <property type="entry name" value="HAMP"/>
    <property type="match status" value="1"/>
</dbReference>
<evidence type="ECO:0000256" key="8">
    <source>
        <dbReference type="ARBA" id="ARBA00022777"/>
    </source>
</evidence>
<proteinExistence type="predicted"/>
<dbReference type="PROSITE" id="PS50109">
    <property type="entry name" value="HIS_KIN"/>
    <property type="match status" value="1"/>
</dbReference>
<dbReference type="Pfam" id="PF00512">
    <property type="entry name" value="HisKA"/>
    <property type="match status" value="1"/>
</dbReference>
<dbReference type="PANTHER" id="PTHR44936:SF10">
    <property type="entry name" value="SENSOR PROTEIN RSTB"/>
    <property type="match status" value="1"/>
</dbReference>
<dbReference type="PANTHER" id="PTHR44936">
    <property type="entry name" value="SENSOR PROTEIN CREC"/>
    <property type="match status" value="1"/>
</dbReference>
<keyword evidence="9" id="KW-0067">ATP-binding</keyword>
<feature type="transmembrane region" description="Helical" evidence="10">
    <location>
        <begin position="237"/>
        <end position="258"/>
    </location>
</feature>
<keyword evidence="5" id="KW-0597">Phosphoprotein</keyword>
<dbReference type="GO" id="GO:0000155">
    <property type="term" value="F:phosphorelay sensor kinase activity"/>
    <property type="evidence" value="ECO:0007669"/>
    <property type="project" value="InterPro"/>
</dbReference>
<keyword evidence="8 14" id="KW-0418">Kinase</keyword>
<evidence type="ECO:0000259" key="11">
    <source>
        <dbReference type="PROSITE" id="PS50109"/>
    </source>
</evidence>
<evidence type="ECO:0000259" key="12">
    <source>
        <dbReference type="PROSITE" id="PS50885"/>
    </source>
</evidence>
<dbReference type="SMART" id="SM00387">
    <property type="entry name" value="HATPase_c"/>
    <property type="match status" value="1"/>
</dbReference>
<evidence type="ECO:0000256" key="4">
    <source>
        <dbReference type="ARBA" id="ARBA00022475"/>
    </source>
</evidence>
<evidence type="ECO:0000256" key="9">
    <source>
        <dbReference type="ARBA" id="ARBA00022840"/>
    </source>
</evidence>
<dbReference type="SUPFAM" id="SSF55874">
    <property type="entry name" value="ATPase domain of HSP90 chaperone/DNA topoisomerase II/histidine kinase"/>
    <property type="match status" value="1"/>
</dbReference>
<dbReference type="GO" id="GO:0005524">
    <property type="term" value="F:ATP binding"/>
    <property type="evidence" value="ECO:0007669"/>
    <property type="project" value="UniProtKB-KW"/>
</dbReference>
<keyword evidence="10" id="KW-1133">Transmembrane helix</keyword>
<sequence length="534" mass="59254">MRRTLADSTFLRVYVMLAATLVLALGVAMSGLALVDKVRLEHYRESLATAPMLLLTEMIEDIPSAERDAWLKEQSMGLDMSMELVALASLSPGYFSRIRMQRGGVLVDQVSEHGWRFRRLMPSGDQVLQVSMVGMTERQLRGLTRLAGGWLTAVKAGERQVRLEGLGEGALPIALSREPPEVLDDRQLEHLAQGDVLMRLLPEHWSVVMFMELRPPGEPVCWLTVGPLAAYETMPPALQASLLVVLMAVLAVVIYLIVRGIEARMARLEMAATRLANGRLETRVKVESGDFLGRVGMAFNGMASQVQSLLRAQQDMIRAVSHELRTPVARIRFAVQMVEDMSEDPLVRRQLQGVDSDIDELDDLIDEILTYARLDSESINGVDTLPAPLELREICERVIDALMPLHGNLDVHLVDGDEIEINADARYLQRAVQNLVGNACRHAHQQVTVSLHAEARLVRLDVEDDGDGVPPESRQDIFKPFARLDDSRARRSGGYGLGLSIVQKVMAWHGGSVTVDESPTLHGARFSLILPRRP</sequence>
<dbReference type="EMBL" id="FRCA01000008">
    <property type="protein sequence ID" value="SHM45731.1"/>
    <property type="molecule type" value="Genomic_DNA"/>
</dbReference>
<dbReference type="Gene3D" id="3.30.565.10">
    <property type="entry name" value="Histidine kinase-like ATPase, C-terminal domain"/>
    <property type="match status" value="1"/>
</dbReference>
<dbReference type="SMART" id="SM00304">
    <property type="entry name" value="HAMP"/>
    <property type="match status" value="1"/>
</dbReference>
<dbReference type="EC" id="2.7.13.3" evidence="3"/>
<feature type="domain" description="Histidine kinase" evidence="11">
    <location>
        <begin position="319"/>
        <end position="534"/>
    </location>
</feature>
<evidence type="ECO:0000256" key="10">
    <source>
        <dbReference type="SAM" id="Phobius"/>
    </source>
</evidence>
<evidence type="ECO:0000313" key="13">
    <source>
        <dbReference type="EMBL" id="GEN24238.1"/>
    </source>
</evidence>
<evidence type="ECO:0000256" key="1">
    <source>
        <dbReference type="ARBA" id="ARBA00000085"/>
    </source>
</evidence>
<keyword evidence="7" id="KW-0547">Nucleotide-binding</keyword>
<dbReference type="EMBL" id="BJXU01000084">
    <property type="protein sequence ID" value="GEN24238.1"/>
    <property type="molecule type" value="Genomic_DNA"/>
</dbReference>
<dbReference type="SMART" id="SM00388">
    <property type="entry name" value="HisKA"/>
    <property type="match status" value="1"/>
</dbReference>
<keyword evidence="16" id="KW-1185">Reference proteome</keyword>
<dbReference type="OrthoDB" id="9804645at2"/>
<keyword evidence="4" id="KW-1003">Cell membrane</keyword>
<dbReference type="Pfam" id="PF02518">
    <property type="entry name" value="HATPase_c"/>
    <property type="match status" value="1"/>
</dbReference>
<accession>A0A1M7IYG2</accession>
<keyword evidence="10" id="KW-0812">Transmembrane</keyword>
<dbReference type="Pfam" id="PF00672">
    <property type="entry name" value="HAMP"/>
    <property type="match status" value="1"/>
</dbReference>
<dbReference type="GO" id="GO:0005886">
    <property type="term" value="C:plasma membrane"/>
    <property type="evidence" value="ECO:0007669"/>
    <property type="project" value="UniProtKB-SubCell"/>
</dbReference>
<dbReference type="Gene3D" id="1.10.287.130">
    <property type="match status" value="1"/>
</dbReference>
<comment type="subcellular location">
    <subcellularLocation>
        <location evidence="2">Cell membrane</location>
        <topology evidence="2">Multi-pass membrane protein</topology>
    </subcellularLocation>
</comment>
<reference evidence="13 16" key="2">
    <citation type="submission" date="2019-07" db="EMBL/GenBank/DDBJ databases">
        <title>Whole genome shotgun sequence of Halomonas cupida NBRC 102219.</title>
        <authorList>
            <person name="Hosoyama A."/>
            <person name="Uohara A."/>
            <person name="Ohji S."/>
            <person name="Ichikawa N."/>
        </authorList>
    </citation>
    <scope>NUCLEOTIDE SEQUENCE [LARGE SCALE GENOMIC DNA]</scope>
    <source>
        <strain evidence="13 16">NBRC 102219</strain>
    </source>
</reference>
<evidence type="ECO:0000256" key="7">
    <source>
        <dbReference type="ARBA" id="ARBA00022741"/>
    </source>
</evidence>
<comment type="catalytic activity">
    <reaction evidence="1">
        <text>ATP + protein L-histidine = ADP + protein N-phospho-L-histidine.</text>
        <dbReference type="EC" id="2.7.13.3"/>
    </reaction>
</comment>
<dbReference type="InterPro" id="IPR036097">
    <property type="entry name" value="HisK_dim/P_sf"/>
</dbReference>
<evidence type="ECO:0000256" key="2">
    <source>
        <dbReference type="ARBA" id="ARBA00004651"/>
    </source>
</evidence>
<keyword evidence="10" id="KW-0472">Membrane</keyword>
<evidence type="ECO:0000256" key="3">
    <source>
        <dbReference type="ARBA" id="ARBA00012438"/>
    </source>
</evidence>
<evidence type="ECO:0000313" key="14">
    <source>
        <dbReference type="EMBL" id="SHM45731.1"/>
    </source>
</evidence>
<evidence type="ECO:0000313" key="15">
    <source>
        <dbReference type="Proteomes" id="UP000184123"/>
    </source>
</evidence>
<reference evidence="14 15" key="1">
    <citation type="submission" date="2016-11" db="EMBL/GenBank/DDBJ databases">
        <authorList>
            <person name="Jaros S."/>
            <person name="Januszkiewicz K."/>
            <person name="Wedrychowicz H."/>
        </authorList>
    </citation>
    <scope>NUCLEOTIDE SEQUENCE [LARGE SCALE GENOMIC DNA]</scope>
    <source>
        <strain evidence="14 15">DSM 4740</strain>
    </source>
</reference>
<dbReference type="InterPro" id="IPR003594">
    <property type="entry name" value="HATPase_dom"/>
</dbReference>
<dbReference type="InterPro" id="IPR003661">
    <property type="entry name" value="HisK_dim/P_dom"/>
</dbReference>
<dbReference type="RefSeq" id="WP_073436053.1">
    <property type="nucleotide sequence ID" value="NZ_BJXU01000084.1"/>
</dbReference>
<evidence type="ECO:0000313" key="16">
    <source>
        <dbReference type="Proteomes" id="UP000321726"/>
    </source>
</evidence>
<dbReference type="SUPFAM" id="SSF47384">
    <property type="entry name" value="Homodimeric domain of signal transducing histidine kinase"/>
    <property type="match status" value="1"/>
</dbReference>
<dbReference type="InterPro" id="IPR050980">
    <property type="entry name" value="2C_sensor_his_kinase"/>
</dbReference>
<dbReference type="AlphaFoldDB" id="A0A1M7IYG2"/>
<dbReference type="PROSITE" id="PS50885">
    <property type="entry name" value="HAMP"/>
    <property type="match status" value="1"/>
</dbReference>
<dbReference type="InterPro" id="IPR005467">
    <property type="entry name" value="His_kinase_dom"/>
</dbReference>
<dbReference type="Proteomes" id="UP000321726">
    <property type="component" value="Unassembled WGS sequence"/>
</dbReference>
<dbReference type="InterPro" id="IPR036890">
    <property type="entry name" value="HATPase_C_sf"/>
</dbReference>
<dbReference type="Proteomes" id="UP000184123">
    <property type="component" value="Unassembled WGS sequence"/>
</dbReference>
<dbReference type="PRINTS" id="PR00344">
    <property type="entry name" value="BCTRLSENSOR"/>
</dbReference>
<dbReference type="Gene3D" id="6.10.340.10">
    <property type="match status" value="1"/>
</dbReference>
<organism evidence="14 15">
    <name type="scientific">Halomonas cupida</name>
    <dbReference type="NCBI Taxonomy" id="44933"/>
    <lineage>
        <taxon>Bacteria</taxon>
        <taxon>Pseudomonadati</taxon>
        <taxon>Pseudomonadota</taxon>
        <taxon>Gammaproteobacteria</taxon>
        <taxon>Oceanospirillales</taxon>
        <taxon>Halomonadaceae</taxon>
        <taxon>Halomonas</taxon>
    </lineage>
</organism>
<keyword evidence="6" id="KW-0808">Transferase</keyword>
<dbReference type="STRING" id="44933.SAMN05660971_03031"/>
<gene>
    <name evidence="13" type="ORF">HCU01_21870</name>
    <name evidence="14" type="ORF">SAMN05660971_03031</name>
</gene>